<feature type="transmembrane region" description="Helical" evidence="1">
    <location>
        <begin position="144"/>
        <end position="164"/>
    </location>
</feature>
<name>A0A0P7ZD55_9GAMM</name>
<organism evidence="2 3">
    <name type="scientific">Marinobacter excellens HL-55</name>
    <dbReference type="NCBI Taxonomy" id="1305731"/>
    <lineage>
        <taxon>Bacteria</taxon>
        <taxon>Pseudomonadati</taxon>
        <taxon>Pseudomonadota</taxon>
        <taxon>Gammaproteobacteria</taxon>
        <taxon>Pseudomonadales</taxon>
        <taxon>Marinobacteraceae</taxon>
        <taxon>Marinobacter</taxon>
    </lineage>
</organism>
<dbReference type="Pfam" id="PF11086">
    <property type="entry name" value="DUF2878"/>
    <property type="match status" value="1"/>
</dbReference>
<comment type="caution">
    <text evidence="2">The sequence shown here is derived from an EMBL/GenBank/DDBJ whole genome shotgun (WGS) entry which is preliminary data.</text>
</comment>
<protein>
    <recommendedName>
        <fullName evidence="4">DUF2878 domain-containing protein</fullName>
    </recommendedName>
</protein>
<dbReference type="AlphaFoldDB" id="A0A0P7ZD55"/>
<reference evidence="2 3" key="1">
    <citation type="submission" date="2015-09" db="EMBL/GenBank/DDBJ databases">
        <title>Identification and resolution of microdiversity through metagenomic sequencing of parallel consortia.</title>
        <authorList>
            <person name="Nelson W.C."/>
            <person name="Romine M.F."/>
            <person name="Lindemann S.R."/>
        </authorList>
    </citation>
    <scope>NUCLEOTIDE SEQUENCE [LARGE SCALE GENOMIC DNA]</scope>
    <source>
        <strain evidence="2">HL-55</strain>
    </source>
</reference>
<dbReference type="OrthoDB" id="21939at2"/>
<evidence type="ECO:0000313" key="3">
    <source>
        <dbReference type="Proteomes" id="UP000050416"/>
    </source>
</evidence>
<dbReference type="STRING" id="1305731.GCA_000934705_01245"/>
<dbReference type="EMBL" id="LJZQ01000003">
    <property type="protein sequence ID" value="KPQ30118.1"/>
    <property type="molecule type" value="Genomic_DNA"/>
</dbReference>
<dbReference type="PATRIC" id="fig|1305731.5.peg.2561"/>
<gene>
    <name evidence="2" type="ORF">HLUCCX14_03270</name>
</gene>
<dbReference type="Proteomes" id="UP000050416">
    <property type="component" value="Unassembled WGS sequence"/>
</dbReference>
<keyword evidence="1" id="KW-0812">Transmembrane</keyword>
<feature type="transmembrane region" description="Helical" evidence="1">
    <location>
        <begin position="56"/>
        <end position="80"/>
    </location>
</feature>
<dbReference type="InterPro" id="IPR021306">
    <property type="entry name" value="DUF2878"/>
</dbReference>
<keyword evidence="1" id="KW-1133">Transmembrane helix</keyword>
<feature type="transmembrane region" description="Helical" evidence="1">
    <location>
        <begin position="115"/>
        <end position="132"/>
    </location>
</feature>
<evidence type="ECO:0000313" key="2">
    <source>
        <dbReference type="EMBL" id="KPQ30118.1"/>
    </source>
</evidence>
<evidence type="ECO:0000256" key="1">
    <source>
        <dbReference type="SAM" id="Phobius"/>
    </source>
</evidence>
<proteinExistence type="predicted"/>
<accession>A0A0P7ZD55</accession>
<evidence type="ECO:0008006" key="4">
    <source>
        <dbReference type="Google" id="ProtNLM"/>
    </source>
</evidence>
<keyword evidence="1" id="KW-0472">Membrane</keyword>
<feature type="transmembrane region" description="Helical" evidence="1">
    <location>
        <begin position="18"/>
        <end position="44"/>
    </location>
</feature>
<feature type="transmembrane region" description="Helical" evidence="1">
    <location>
        <begin position="86"/>
        <end position="108"/>
    </location>
</feature>
<sequence length="174" mass="19166">MITSETARNVINFVLFQIGWFTCVMFPSLAAAGLVLVFMAVHFALVSQKRFVELQFIGFGVVLGSLMDTLWFQTGVLGLAGSEEVLIAPPWLVAIWAIFMTTICHSLGWMGRHKWLPYVFAPVAGPFAYWSASKLGVVTLPDLSVSLAAMAAGWFVLFPLLLSIRNSLYSELQS</sequence>